<feature type="transmembrane region" description="Helical" evidence="6">
    <location>
        <begin position="370"/>
        <end position="389"/>
    </location>
</feature>
<dbReference type="GO" id="GO:0003954">
    <property type="term" value="F:NADH dehydrogenase activity"/>
    <property type="evidence" value="ECO:0007669"/>
    <property type="project" value="TreeGrafter"/>
</dbReference>
<feature type="transmembrane region" description="Helical" evidence="6">
    <location>
        <begin position="230"/>
        <end position="248"/>
    </location>
</feature>
<dbReference type="GO" id="GO:0015990">
    <property type="term" value="P:electron transport coupled proton transport"/>
    <property type="evidence" value="ECO:0007669"/>
    <property type="project" value="TreeGrafter"/>
</dbReference>
<evidence type="ECO:0000259" key="7">
    <source>
        <dbReference type="Pfam" id="PF00361"/>
    </source>
</evidence>
<gene>
    <name evidence="8" type="ORF">DZC72_01010</name>
</gene>
<dbReference type="PRINTS" id="PR01434">
    <property type="entry name" value="NADHDHGNASE5"/>
</dbReference>
<keyword evidence="4 6" id="KW-0472">Membrane</keyword>
<keyword evidence="2 5" id="KW-0812">Transmembrane</keyword>
<evidence type="ECO:0000313" key="9">
    <source>
        <dbReference type="Proteomes" id="UP000286990"/>
    </source>
</evidence>
<evidence type="ECO:0000256" key="2">
    <source>
        <dbReference type="ARBA" id="ARBA00022692"/>
    </source>
</evidence>
<evidence type="ECO:0000313" key="8">
    <source>
        <dbReference type="EMBL" id="RRQ49238.1"/>
    </source>
</evidence>
<dbReference type="OrthoDB" id="9807568at2"/>
<evidence type="ECO:0000256" key="1">
    <source>
        <dbReference type="ARBA" id="ARBA00004127"/>
    </source>
</evidence>
<dbReference type="PANTHER" id="PTHR42829:SF1">
    <property type="entry name" value="INORGANIC CARBON TRANSPORTER SUBUNIT DABB-RELATED"/>
    <property type="match status" value="1"/>
</dbReference>
<organism evidence="8 9">
    <name type="scientific">Maribacter algicola</name>
    <dbReference type="NCBI Taxonomy" id="2498892"/>
    <lineage>
        <taxon>Bacteria</taxon>
        <taxon>Pseudomonadati</taxon>
        <taxon>Bacteroidota</taxon>
        <taxon>Flavobacteriia</taxon>
        <taxon>Flavobacteriales</taxon>
        <taxon>Flavobacteriaceae</taxon>
        <taxon>Maribacter</taxon>
    </lineage>
</organism>
<feature type="domain" description="NADH:quinone oxidoreductase/Mrp antiporter transmembrane" evidence="7">
    <location>
        <begin position="110"/>
        <end position="326"/>
    </location>
</feature>
<feature type="transmembrane region" description="Helical" evidence="6">
    <location>
        <begin position="115"/>
        <end position="137"/>
    </location>
</feature>
<reference evidence="9" key="2">
    <citation type="submission" date="2018-12" db="EMBL/GenBank/DDBJ databases">
        <title>Maribacter lutimaris sp. nov., isolated from marine sediment.</title>
        <authorList>
            <person name="Kim K.K."/>
        </authorList>
    </citation>
    <scope>NUCLEOTIDE SEQUENCE [LARGE SCALE GENOMIC DNA]</scope>
    <source>
        <strain evidence="9">PoM-212</strain>
    </source>
</reference>
<keyword evidence="3 6" id="KW-1133">Transmembrane helix</keyword>
<feature type="transmembrane region" description="Helical" evidence="6">
    <location>
        <begin position="188"/>
        <end position="209"/>
    </location>
</feature>
<comment type="caution">
    <text evidence="8">The sequence shown here is derived from an EMBL/GenBank/DDBJ whole genome shotgun (WGS) entry which is preliminary data.</text>
</comment>
<sequence>MTPQQTTFTKISNEHTGKTWLTDIFPVLFWAIFFANLLFTLVHFPNIPEWQWEELFRTNGFTFLLIITVSFFSAIIATYAKFYFKEQGQRSNFMLLCLAFTLSVQFFIVSKHILLLLLGWSLMGLVMSRLIGFHSQWSEAKEAKRVARNYFLIGSFLLGVGLLLPAAYNNSMTLDAWTDAIGQTPKYILLLSAFCIIVAALIQSAIFPFHKWLLSSMTAPTPASALMHAGFVNGSGIILTLLAPIIVASNTLDILLIIGGLTAIVAQFTKLIQVNVKQRLACSTIAQMGFMIMQCGLGFFNAAIAHLILHGFYKASLFLSSGEEVEKLHPKSPPSIRIKWYQGLIVLVFSLLGAYLFALLTGKGLTWDSGIFLTLIAAITVGQMTYNLVKLNPLKGWQKMVLPPLLFISGIAVYALVYKLVTTFMTGMEIIAIPTQITPFQIVFGIVFLVGFFIMKLGSYRKIPWLYVKLLGLSQPSKKSFLNYKN</sequence>
<name>A0A426RJR8_9FLAO</name>
<dbReference type="Pfam" id="PF00361">
    <property type="entry name" value="Proton_antipo_M"/>
    <property type="match status" value="1"/>
</dbReference>
<proteinExistence type="predicted"/>
<evidence type="ECO:0000256" key="4">
    <source>
        <dbReference type="ARBA" id="ARBA00023136"/>
    </source>
</evidence>
<dbReference type="Proteomes" id="UP000286990">
    <property type="component" value="Unassembled WGS sequence"/>
</dbReference>
<dbReference type="GO" id="GO:0008137">
    <property type="term" value="F:NADH dehydrogenase (ubiquinone) activity"/>
    <property type="evidence" value="ECO:0007669"/>
    <property type="project" value="InterPro"/>
</dbReference>
<dbReference type="PANTHER" id="PTHR42829">
    <property type="entry name" value="NADH-UBIQUINONE OXIDOREDUCTASE CHAIN 5"/>
    <property type="match status" value="1"/>
</dbReference>
<reference evidence="9" key="1">
    <citation type="submission" date="2018-08" db="EMBL/GenBank/DDBJ databases">
        <authorList>
            <person name="Khan S.A."/>
            <person name="J S.E."/>
        </authorList>
    </citation>
    <scope>NUCLEOTIDE SEQUENCE [LARGE SCALE GENOMIC DNA]</scope>
    <source>
        <strain evidence="9">PoM-212</strain>
    </source>
</reference>
<dbReference type="InterPro" id="IPR001750">
    <property type="entry name" value="ND/Mrp_TM"/>
</dbReference>
<feature type="transmembrane region" description="Helical" evidence="6">
    <location>
        <begin position="20"/>
        <end position="41"/>
    </location>
</feature>
<dbReference type="GO" id="GO:0012505">
    <property type="term" value="C:endomembrane system"/>
    <property type="evidence" value="ECO:0007669"/>
    <property type="project" value="UniProtKB-SubCell"/>
</dbReference>
<feature type="transmembrane region" description="Helical" evidence="6">
    <location>
        <begin position="288"/>
        <end position="309"/>
    </location>
</feature>
<evidence type="ECO:0000256" key="5">
    <source>
        <dbReference type="RuleBase" id="RU000320"/>
    </source>
</evidence>
<keyword evidence="9" id="KW-1185">Reference proteome</keyword>
<dbReference type="GO" id="GO:0016020">
    <property type="term" value="C:membrane"/>
    <property type="evidence" value="ECO:0007669"/>
    <property type="project" value="UniProtKB-SubCell"/>
</dbReference>
<dbReference type="AlphaFoldDB" id="A0A426RJR8"/>
<dbReference type="EMBL" id="QUSX01000001">
    <property type="protein sequence ID" value="RRQ49238.1"/>
    <property type="molecule type" value="Genomic_DNA"/>
</dbReference>
<evidence type="ECO:0000256" key="3">
    <source>
        <dbReference type="ARBA" id="ARBA00022989"/>
    </source>
</evidence>
<feature type="transmembrane region" description="Helical" evidence="6">
    <location>
        <begin position="340"/>
        <end position="358"/>
    </location>
</feature>
<dbReference type="GO" id="GO:0042773">
    <property type="term" value="P:ATP synthesis coupled electron transport"/>
    <property type="evidence" value="ECO:0007669"/>
    <property type="project" value="InterPro"/>
</dbReference>
<evidence type="ECO:0000256" key="6">
    <source>
        <dbReference type="SAM" id="Phobius"/>
    </source>
</evidence>
<feature type="transmembrane region" description="Helical" evidence="6">
    <location>
        <begin position="401"/>
        <end position="421"/>
    </location>
</feature>
<feature type="transmembrane region" description="Helical" evidence="6">
    <location>
        <begin position="254"/>
        <end position="276"/>
    </location>
</feature>
<feature type="transmembrane region" description="Helical" evidence="6">
    <location>
        <begin position="149"/>
        <end position="168"/>
    </location>
</feature>
<accession>A0A426RJR8</accession>
<dbReference type="RefSeq" id="WP_125221071.1">
    <property type="nucleotide sequence ID" value="NZ_QUSX01000001.1"/>
</dbReference>
<feature type="transmembrane region" description="Helical" evidence="6">
    <location>
        <begin position="92"/>
        <end position="109"/>
    </location>
</feature>
<feature type="transmembrane region" description="Helical" evidence="6">
    <location>
        <begin position="61"/>
        <end position="80"/>
    </location>
</feature>
<dbReference type="InterPro" id="IPR003945">
    <property type="entry name" value="NU5C-like"/>
</dbReference>
<comment type="subcellular location">
    <subcellularLocation>
        <location evidence="1">Endomembrane system</location>
        <topology evidence="1">Multi-pass membrane protein</topology>
    </subcellularLocation>
    <subcellularLocation>
        <location evidence="5">Membrane</location>
        <topology evidence="5">Multi-pass membrane protein</topology>
    </subcellularLocation>
</comment>
<protein>
    <submittedName>
        <fullName evidence="8">Pesticidal protein Cry28Aa</fullName>
    </submittedName>
</protein>